<comment type="caution">
    <text evidence="2">The sequence shown here is derived from an EMBL/GenBank/DDBJ whole genome shotgun (WGS) entry which is preliminary data.</text>
</comment>
<reference evidence="2 3" key="1">
    <citation type="submission" date="2020-02" db="EMBL/GenBank/DDBJ databases">
        <authorList>
            <person name="Chen W.-M."/>
        </authorList>
    </citation>
    <scope>NUCLEOTIDE SEQUENCE [LARGE SCALE GENOMIC DNA]</scope>
    <source>
        <strain evidence="2 3">KMS-5</strain>
    </source>
</reference>
<accession>A0A6M0QND3</accession>
<name>A0A6M0QND3_9RHOB</name>
<feature type="transmembrane region" description="Helical" evidence="1">
    <location>
        <begin position="130"/>
        <end position="151"/>
    </location>
</feature>
<keyword evidence="1" id="KW-0812">Transmembrane</keyword>
<evidence type="ECO:0000313" key="2">
    <source>
        <dbReference type="EMBL" id="NEY88897.1"/>
    </source>
</evidence>
<proteinExistence type="predicted"/>
<evidence type="ECO:0000313" key="3">
    <source>
        <dbReference type="Proteomes" id="UP000477782"/>
    </source>
</evidence>
<feature type="transmembrane region" description="Helical" evidence="1">
    <location>
        <begin position="163"/>
        <end position="183"/>
    </location>
</feature>
<keyword evidence="1" id="KW-1133">Transmembrane helix</keyword>
<dbReference type="Proteomes" id="UP000477782">
    <property type="component" value="Unassembled WGS sequence"/>
</dbReference>
<dbReference type="RefSeq" id="WP_164622927.1">
    <property type="nucleotide sequence ID" value="NZ_JAAIVJ010000001.1"/>
</dbReference>
<gene>
    <name evidence="2" type="ORF">G4Z14_01175</name>
</gene>
<evidence type="ECO:0000256" key="1">
    <source>
        <dbReference type="SAM" id="Phobius"/>
    </source>
</evidence>
<organism evidence="2 3">
    <name type="scientific">Tabrizicola oligotrophica</name>
    <dbReference type="NCBI Taxonomy" id="2710650"/>
    <lineage>
        <taxon>Bacteria</taxon>
        <taxon>Pseudomonadati</taxon>
        <taxon>Pseudomonadota</taxon>
        <taxon>Alphaproteobacteria</taxon>
        <taxon>Rhodobacterales</taxon>
        <taxon>Paracoccaceae</taxon>
        <taxon>Tabrizicola</taxon>
    </lineage>
</organism>
<keyword evidence="1" id="KW-0472">Membrane</keyword>
<feature type="transmembrane region" description="Helical" evidence="1">
    <location>
        <begin position="69"/>
        <end position="87"/>
    </location>
</feature>
<sequence>MTVIELTFALLALLATPGPTNTLLALAGAQGVARPLLLPLVELAAYLATVIPLSIWGHRWLEAAPGLRLALTLAAALWVAVLAVRLWHASTRPSAADAPGVTPMQVAITTLLNPKALVFGLVLIPEGPNLPAGIGLFAALVLTVSLGWLWLGARLSGRLAPLVNRGGAVWLGVLAAVLLGRVLTA</sequence>
<protein>
    <submittedName>
        <fullName evidence="2">LysE family transporter</fullName>
    </submittedName>
</protein>
<keyword evidence="3" id="KW-1185">Reference proteome</keyword>
<dbReference type="AlphaFoldDB" id="A0A6M0QND3"/>
<feature type="transmembrane region" description="Helical" evidence="1">
    <location>
        <begin position="37"/>
        <end position="57"/>
    </location>
</feature>
<dbReference type="EMBL" id="JAAIVJ010000001">
    <property type="protein sequence ID" value="NEY88897.1"/>
    <property type="molecule type" value="Genomic_DNA"/>
</dbReference>